<name>A0AB33WKI1_9PSED</name>
<dbReference type="Proteomes" id="UP000003790">
    <property type="component" value="Chromosome"/>
</dbReference>
<proteinExistence type="predicted"/>
<gene>
    <name evidence="1" type="ORF">PchlO6_5018</name>
</gene>
<evidence type="ECO:0000313" key="2">
    <source>
        <dbReference type="Proteomes" id="UP000003790"/>
    </source>
</evidence>
<evidence type="ECO:0000313" key="1">
    <source>
        <dbReference type="EMBL" id="EIM13569.1"/>
    </source>
</evidence>
<dbReference type="AlphaFoldDB" id="A0AB33WKI1"/>
<organism evidence="1 2">
    <name type="scientific">Pseudomonas chlororaphis O6</name>
    <dbReference type="NCBI Taxonomy" id="1037915"/>
    <lineage>
        <taxon>Bacteria</taxon>
        <taxon>Pseudomonadati</taxon>
        <taxon>Pseudomonadota</taxon>
        <taxon>Gammaproteobacteria</taxon>
        <taxon>Pseudomonadales</taxon>
        <taxon>Pseudomonadaceae</taxon>
        <taxon>Pseudomonas</taxon>
    </lineage>
</organism>
<reference evidence="1 2" key="1">
    <citation type="journal article" date="2012" name="PLoS Genet.">
        <title>Comparative Genomics of Plant-Associated Pseudomonas spp.: Insights into Diversity and Inheritance of Traits Involved in Multitrophic Interactions.</title>
        <authorList>
            <person name="Loper J.E."/>
            <person name="Hassan K.A."/>
            <person name="Mavrodi D.V."/>
            <person name="Davis E.W.II."/>
            <person name="Lim C.K."/>
            <person name="Shaffer B.T."/>
            <person name="Elbourne L.D."/>
            <person name="Stockwell V.O."/>
            <person name="Hartney S.L."/>
            <person name="Breakwell K."/>
            <person name="Henkels M.D."/>
            <person name="Tetu S.G."/>
            <person name="Rangel L.I."/>
            <person name="Kidarsa T.A."/>
            <person name="Wilson N.L."/>
            <person name="van de Mortel J.E."/>
            <person name="Song C."/>
            <person name="Blumhagen R."/>
            <person name="Radune D."/>
            <person name="Hostetler J.B."/>
            <person name="Brinkac L.M."/>
            <person name="Durkin A.S."/>
            <person name="Kluepfel D.A."/>
            <person name="Wechter W.P."/>
            <person name="Anderson A.J."/>
            <person name="Kim Y.C."/>
            <person name="Pierson L.S.III."/>
            <person name="Pierson E.A."/>
            <person name="Lindow S.E."/>
            <person name="Kobayashi D.Y."/>
            <person name="Raaijmakers J.M."/>
            <person name="Weller D.M."/>
            <person name="Thomashow L.S."/>
            <person name="Allen A.E."/>
            <person name="Paulsen I.T."/>
        </authorList>
    </citation>
    <scope>NUCLEOTIDE SEQUENCE [LARGE SCALE GENOMIC DNA]</scope>
    <source>
        <strain evidence="1 2">O6</strain>
    </source>
</reference>
<comment type="caution">
    <text evidence="1">The sequence shown here is derived from an EMBL/GenBank/DDBJ whole genome shotgun (WGS) entry which is preliminary data.</text>
</comment>
<dbReference type="EMBL" id="AHOT01000028">
    <property type="protein sequence ID" value="EIM13569.1"/>
    <property type="molecule type" value="Genomic_DNA"/>
</dbReference>
<protein>
    <submittedName>
        <fullName evidence="1">Uncharacterized protein</fullName>
    </submittedName>
</protein>
<accession>A0AB33WKI1</accession>
<sequence>MQILNPQKSGVPRVPCVPTPLKPYNFGALSDGTQMACRWNTWAMEHKRCSRIGDTGKQDAPALHWWPHSFAKRKRPLFFNHGMGRGVNIG</sequence>